<comment type="caution">
    <text evidence="1">The sequence shown here is derived from an EMBL/GenBank/DDBJ whole genome shotgun (WGS) entry which is preliminary data.</text>
</comment>
<name>A0A645CKE5_9ZZZZ</name>
<organism evidence="1">
    <name type="scientific">bioreactor metagenome</name>
    <dbReference type="NCBI Taxonomy" id="1076179"/>
    <lineage>
        <taxon>unclassified sequences</taxon>
        <taxon>metagenomes</taxon>
        <taxon>ecological metagenomes</taxon>
    </lineage>
</organism>
<accession>A0A645CKE5</accession>
<sequence length="142" mass="16006">MKVLHNGSEVRAAQPAAHTVCGIARDQHRLRLSGLCTSTGLCTSPVPGRDLHYCICPALLNTLQGLIIRRIEAGNAEVARGFHLVNQLRREGTMVIIHDRQVYVLDFEVGNQGKEKQRHKRKSNHNTRQEPVAHKLFELLFQ</sequence>
<gene>
    <name evidence="1" type="ORF">SDC9_124434</name>
</gene>
<reference evidence="1" key="1">
    <citation type="submission" date="2019-08" db="EMBL/GenBank/DDBJ databases">
        <authorList>
            <person name="Kucharzyk K."/>
            <person name="Murdoch R.W."/>
            <person name="Higgins S."/>
            <person name="Loffler F."/>
        </authorList>
    </citation>
    <scope>NUCLEOTIDE SEQUENCE</scope>
</reference>
<dbReference type="AlphaFoldDB" id="A0A645CKE5"/>
<dbReference type="EMBL" id="VSSQ01027936">
    <property type="protein sequence ID" value="MPM77431.1"/>
    <property type="molecule type" value="Genomic_DNA"/>
</dbReference>
<evidence type="ECO:0000313" key="1">
    <source>
        <dbReference type="EMBL" id="MPM77431.1"/>
    </source>
</evidence>
<protein>
    <submittedName>
        <fullName evidence="1">Uncharacterized protein</fullName>
    </submittedName>
</protein>
<proteinExistence type="predicted"/>